<dbReference type="AlphaFoldDB" id="A0AAD1Y2R8"/>
<comment type="caution">
    <text evidence="2">The sequence shown here is derived from an EMBL/GenBank/DDBJ whole genome shotgun (WGS) entry which is preliminary data.</text>
</comment>
<dbReference type="InterPro" id="IPR001810">
    <property type="entry name" value="F-box_dom"/>
</dbReference>
<keyword evidence="3" id="KW-1185">Reference proteome</keyword>
<protein>
    <recommendedName>
        <fullName evidence="1">F-box domain-containing protein</fullName>
    </recommendedName>
</protein>
<evidence type="ECO:0000313" key="2">
    <source>
        <dbReference type="EMBL" id="CAI2384296.1"/>
    </source>
</evidence>
<dbReference type="Proteomes" id="UP001295684">
    <property type="component" value="Unassembled WGS sequence"/>
</dbReference>
<dbReference type="PROSITE" id="PS50181">
    <property type="entry name" value="FBOX"/>
    <property type="match status" value="1"/>
</dbReference>
<organism evidence="2 3">
    <name type="scientific">Euplotes crassus</name>
    <dbReference type="NCBI Taxonomy" id="5936"/>
    <lineage>
        <taxon>Eukaryota</taxon>
        <taxon>Sar</taxon>
        <taxon>Alveolata</taxon>
        <taxon>Ciliophora</taxon>
        <taxon>Intramacronucleata</taxon>
        <taxon>Spirotrichea</taxon>
        <taxon>Hypotrichia</taxon>
        <taxon>Euplotida</taxon>
        <taxon>Euplotidae</taxon>
        <taxon>Moneuplotes</taxon>
    </lineage>
</organism>
<evidence type="ECO:0000313" key="3">
    <source>
        <dbReference type="Proteomes" id="UP001295684"/>
    </source>
</evidence>
<sequence>MKLLNIIIREILLYLEFKDIQKARLHLINKQFYHNIIEDNEFLRRALLNKVSLCLDYNQEEQYQKEILERLGNSFPEENKCDGSMPVRIYENIESSPIHILLKLQKSPRRVFCICQRTTGGQQYSLRNAFYTFCDVQPFNQYNSCPELYFPNGVCCITGLLWHEDSKDLQEWEDTLNCIENSIEDSPKKIKPKKSKKSGPLTFSSDDDYCGRDQCDDRDDQITRISKIKENLENKVIKQIVGKSGKFYSHTKGSAPSNDSRKDREDYGIYEYDTSCFDDLSRINLFVLTKVHVSMISGCSCPIKAFALLIHDSPMYCEDHPLALLLKKVYELSGWKFNAPILEPKRKKRSVCGFSRRMAQKIRSSLSSSSSESSSSDEIGSALLSVINKKNLEESKDDTKKNVAPKTDEKFKEFIKLFATLSKAGLIPEMANSVDRWMEFDQKFYSKRLSDKYINEEEKFDLTKTGLKKLDIEKISQLYLDLNTEVDYYRLRLAAIGYDLSTKKEVYDYAFKHLIAGRFVTILSLDIHEMDDPRPNVDVGGILFEGHKIPGILKFSS</sequence>
<proteinExistence type="predicted"/>
<dbReference type="EMBL" id="CAMPGE010026619">
    <property type="protein sequence ID" value="CAI2384296.1"/>
    <property type="molecule type" value="Genomic_DNA"/>
</dbReference>
<accession>A0AAD1Y2R8</accession>
<evidence type="ECO:0000259" key="1">
    <source>
        <dbReference type="PROSITE" id="PS50181"/>
    </source>
</evidence>
<name>A0AAD1Y2R8_EUPCR</name>
<gene>
    <name evidence="2" type="ORF">ECRASSUSDP1_LOCUS25821</name>
</gene>
<feature type="domain" description="F-box" evidence="1">
    <location>
        <begin position="1"/>
        <end position="46"/>
    </location>
</feature>
<reference evidence="2" key="1">
    <citation type="submission" date="2023-07" db="EMBL/GenBank/DDBJ databases">
        <authorList>
            <consortium name="AG Swart"/>
            <person name="Singh M."/>
            <person name="Singh A."/>
            <person name="Seah K."/>
            <person name="Emmerich C."/>
        </authorList>
    </citation>
    <scope>NUCLEOTIDE SEQUENCE</scope>
    <source>
        <strain evidence="2">DP1</strain>
    </source>
</reference>